<feature type="domain" description="Phosphoribosyl-dephospho-CoA transferase MdcG N-terminal" evidence="4">
    <location>
        <begin position="2"/>
        <end position="79"/>
    </location>
</feature>
<dbReference type="Proteomes" id="UP000184339">
    <property type="component" value="Unassembled WGS sequence"/>
</dbReference>
<organism evidence="5 6">
    <name type="scientific">Duganella sacchari</name>
    <dbReference type="NCBI Taxonomy" id="551987"/>
    <lineage>
        <taxon>Bacteria</taxon>
        <taxon>Pseudomonadati</taxon>
        <taxon>Pseudomonadota</taxon>
        <taxon>Betaproteobacteria</taxon>
        <taxon>Burkholderiales</taxon>
        <taxon>Oxalobacteraceae</taxon>
        <taxon>Telluria group</taxon>
        <taxon>Duganella</taxon>
    </lineage>
</organism>
<gene>
    <name evidence="5" type="ORF">SAMN05192549_104230</name>
</gene>
<evidence type="ECO:0000256" key="1">
    <source>
        <dbReference type="ARBA" id="ARBA00022679"/>
    </source>
</evidence>
<dbReference type="RefSeq" id="WP_084560089.1">
    <property type="nucleotide sequence ID" value="NZ_FRCX01000004.1"/>
</dbReference>
<name>A0A1M7NWM9_9BURK</name>
<dbReference type="OrthoDB" id="8562329at2"/>
<keyword evidence="2" id="KW-0548">Nucleotidyltransferase</keyword>
<protein>
    <submittedName>
        <fullName evidence="5">Phosphoribosyl-dephospho-CoA transferase</fullName>
    </submittedName>
</protein>
<reference evidence="6" key="1">
    <citation type="submission" date="2016-11" db="EMBL/GenBank/DDBJ databases">
        <authorList>
            <person name="Varghese N."/>
            <person name="Submissions S."/>
        </authorList>
    </citation>
    <scope>NUCLEOTIDE SEQUENCE [LARGE SCALE GENOMIC DNA]</scope>
    <source>
        <strain evidence="6">Sac-22</strain>
    </source>
</reference>
<dbReference type="InterPro" id="IPR048903">
    <property type="entry name" value="MdcG_N"/>
</dbReference>
<keyword evidence="1 5" id="KW-0808">Transferase</keyword>
<dbReference type="STRING" id="551987.SAMN05192549_104230"/>
<feature type="domain" description="Phosphoribosyl-dephospho-CoA transferase MdcG C-terminal" evidence="3">
    <location>
        <begin position="92"/>
        <end position="201"/>
    </location>
</feature>
<dbReference type="EMBL" id="FRCX01000004">
    <property type="protein sequence ID" value="SHN08441.1"/>
    <property type="molecule type" value="Genomic_DNA"/>
</dbReference>
<dbReference type="AlphaFoldDB" id="A0A1M7NWM9"/>
<sequence>MLAWLTEAGWRSVMRSAQNEHMLALKLWQSQDWPLVVRRLDADAAPDEVCLGLPLPPDEATGAKIRISLRVRREEIAKTRPATTLRSSLPSASPFRERLAALCEEAGALGLRVYGSLAMQTLTGMPYLSPRSDVDVLFHPASRQQLDQGIALLVRHAVSLPLDGEVVFPGGQAVSWKEWQLAMTHPAKVMVKALQSVRLADTASLLATLQEAS</sequence>
<evidence type="ECO:0000313" key="5">
    <source>
        <dbReference type="EMBL" id="SHN08441.1"/>
    </source>
</evidence>
<dbReference type="GO" id="GO:0016779">
    <property type="term" value="F:nucleotidyltransferase activity"/>
    <property type="evidence" value="ECO:0007669"/>
    <property type="project" value="UniProtKB-KW"/>
</dbReference>
<evidence type="ECO:0000259" key="3">
    <source>
        <dbReference type="Pfam" id="PF10620"/>
    </source>
</evidence>
<keyword evidence="6" id="KW-1185">Reference proteome</keyword>
<evidence type="ECO:0000313" key="6">
    <source>
        <dbReference type="Proteomes" id="UP000184339"/>
    </source>
</evidence>
<dbReference type="NCBIfam" id="TIGR03135">
    <property type="entry name" value="malonate_mdcG"/>
    <property type="match status" value="1"/>
</dbReference>
<evidence type="ECO:0000259" key="4">
    <source>
        <dbReference type="Pfam" id="PF20866"/>
    </source>
</evidence>
<dbReference type="Pfam" id="PF10620">
    <property type="entry name" value="MdcG"/>
    <property type="match status" value="1"/>
</dbReference>
<evidence type="ECO:0000256" key="2">
    <source>
        <dbReference type="ARBA" id="ARBA00022695"/>
    </source>
</evidence>
<dbReference type="InterPro" id="IPR017557">
    <property type="entry name" value="Holo-ACP_synthase"/>
</dbReference>
<dbReference type="InterPro" id="IPR049180">
    <property type="entry name" value="MdcG_C"/>
</dbReference>
<dbReference type="Pfam" id="PF20866">
    <property type="entry name" value="MdcG_N"/>
    <property type="match status" value="1"/>
</dbReference>
<proteinExistence type="predicted"/>
<accession>A0A1M7NWM9</accession>